<accession>A0A5C6NNF6</accession>
<sequence>MFSVKTLTENVHHQMKTRVLYQRPGGLRVLRRILAVPRTVLFWTEISGVVPSICWSIYSAWPLVLLQLLLFLLPDVATSITTTVFWCLSTTTMSGWLATTILSVWIWKSHRILACLFSTTFGGVSHLVRGTSSPYSDVPVHYASHLVMPFHVCPACQHLAPCCDVLDCLRGISTQSAPGVWSGMVDPGLVW</sequence>
<dbReference type="Proteomes" id="UP000324091">
    <property type="component" value="Chromosome 2"/>
</dbReference>
<proteinExistence type="predicted"/>
<name>A0A5C6NNF6_9TELE</name>
<comment type="caution">
    <text evidence="2">The sequence shown here is derived from an EMBL/GenBank/DDBJ whole genome shotgun (WGS) entry which is preliminary data.</text>
</comment>
<feature type="transmembrane region" description="Helical" evidence="1">
    <location>
        <begin position="40"/>
        <end position="63"/>
    </location>
</feature>
<evidence type="ECO:0000256" key="1">
    <source>
        <dbReference type="SAM" id="Phobius"/>
    </source>
</evidence>
<organism evidence="2 3">
    <name type="scientific">Takifugu flavidus</name>
    <name type="common">sansaifugu</name>
    <dbReference type="NCBI Taxonomy" id="433684"/>
    <lineage>
        <taxon>Eukaryota</taxon>
        <taxon>Metazoa</taxon>
        <taxon>Chordata</taxon>
        <taxon>Craniata</taxon>
        <taxon>Vertebrata</taxon>
        <taxon>Euteleostomi</taxon>
        <taxon>Actinopterygii</taxon>
        <taxon>Neopterygii</taxon>
        <taxon>Teleostei</taxon>
        <taxon>Neoteleostei</taxon>
        <taxon>Acanthomorphata</taxon>
        <taxon>Eupercaria</taxon>
        <taxon>Tetraodontiformes</taxon>
        <taxon>Tetradontoidea</taxon>
        <taxon>Tetraodontidae</taxon>
        <taxon>Takifugu</taxon>
    </lineage>
</organism>
<feature type="transmembrane region" description="Helical" evidence="1">
    <location>
        <begin position="83"/>
        <end position="107"/>
    </location>
</feature>
<keyword evidence="3" id="KW-1185">Reference proteome</keyword>
<evidence type="ECO:0000313" key="3">
    <source>
        <dbReference type="Proteomes" id="UP000324091"/>
    </source>
</evidence>
<keyword evidence="1" id="KW-0812">Transmembrane</keyword>
<keyword evidence="1" id="KW-0472">Membrane</keyword>
<protein>
    <submittedName>
        <fullName evidence="2">Uncharacterized protein</fullName>
    </submittedName>
</protein>
<dbReference type="EMBL" id="RHFK02000012">
    <property type="protein sequence ID" value="TWW68189.1"/>
    <property type="molecule type" value="Genomic_DNA"/>
</dbReference>
<evidence type="ECO:0000313" key="2">
    <source>
        <dbReference type="EMBL" id="TWW68189.1"/>
    </source>
</evidence>
<gene>
    <name evidence="2" type="ORF">D4764_02G0012300</name>
</gene>
<keyword evidence="1" id="KW-1133">Transmembrane helix</keyword>
<reference evidence="2 3" key="1">
    <citation type="submission" date="2019-04" db="EMBL/GenBank/DDBJ databases">
        <title>Chromosome genome assembly for Takifugu flavidus.</title>
        <authorList>
            <person name="Xiao S."/>
        </authorList>
    </citation>
    <scope>NUCLEOTIDE SEQUENCE [LARGE SCALE GENOMIC DNA]</scope>
    <source>
        <strain evidence="2">HTHZ2018</strain>
        <tissue evidence="2">Muscle</tissue>
    </source>
</reference>
<dbReference type="AlphaFoldDB" id="A0A5C6NNF6"/>